<evidence type="ECO:0000256" key="5">
    <source>
        <dbReference type="SAM" id="MobiDB-lite"/>
    </source>
</evidence>
<feature type="compositionally biased region" description="Low complexity" evidence="5">
    <location>
        <begin position="708"/>
        <end position="721"/>
    </location>
</feature>
<organism evidence="7 8">
    <name type="scientific">Rhynchosporium agropyri</name>
    <dbReference type="NCBI Taxonomy" id="914238"/>
    <lineage>
        <taxon>Eukaryota</taxon>
        <taxon>Fungi</taxon>
        <taxon>Dikarya</taxon>
        <taxon>Ascomycota</taxon>
        <taxon>Pezizomycotina</taxon>
        <taxon>Leotiomycetes</taxon>
        <taxon>Helotiales</taxon>
        <taxon>Ploettnerulaceae</taxon>
        <taxon>Rhynchosporium</taxon>
    </lineage>
</organism>
<feature type="domain" description="DNA endonuclease activator Ctp1 C-terminal" evidence="6">
    <location>
        <begin position="770"/>
        <end position="882"/>
    </location>
</feature>
<feature type="compositionally biased region" description="Polar residues" evidence="5">
    <location>
        <begin position="100"/>
        <end position="111"/>
    </location>
</feature>
<evidence type="ECO:0000256" key="2">
    <source>
        <dbReference type="ARBA" id="ARBA00022763"/>
    </source>
</evidence>
<feature type="compositionally biased region" description="Low complexity" evidence="5">
    <location>
        <begin position="652"/>
        <end position="667"/>
    </location>
</feature>
<evidence type="ECO:0000259" key="6">
    <source>
        <dbReference type="Pfam" id="PF08573"/>
    </source>
</evidence>
<feature type="compositionally biased region" description="Basic and acidic residues" evidence="5">
    <location>
        <begin position="283"/>
        <end position="293"/>
    </location>
</feature>
<feature type="region of interest" description="Disordered" evidence="5">
    <location>
        <begin position="580"/>
        <end position="726"/>
    </location>
</feature>
<accession>A0A1E1LMB9</accession>
<feature type="compositionally biased region" description="Low complexity" evidence="5">
    <location>
        <begin position="605"/>
        <end position="616"/>
    </location>
</feature>
<dbReference type="InterPro" id="IPR013882">
    <property type="entry name" value="Ctp1_C"/>
</dbReference>
<feature type="region of interest" description="Disordered" evidence="5">
    <location>
        <begin position="415"/>
        <end position="517"/>
    </location>
</feature>
<keyword evidence="8" id="KW-1185">Reference proteome</keyword>
<dbReference type="GO" id="GO:0006281">
    <property type="term" value="P:DNA repair"/>
    <property type="evidence" value="ECO:0007669"/>
    <property type="project" value="InterPro"/>
</dbReference>
<proteinExistence type="predicted"/>
<evidence type="ECO:0000256" key="4">
    <source>
        <dbReference type="SAM" id="Coils"/>
    </source>
</evidence>
<dbReference type="EMBL" id="FJUX01000143">
    <property type="protein sequence ID" value="CZT11625.1"/>
    <property type="molecule type" value="Genomic_DNA"/>
</dbReference>
<keyword evidence="3" id="KW-0539">Nucleus</keyword>
<feature type="coiled-coil region" evidence="4">
    <location>
        <begin position="188"/>
        <end position="215"/>
    </location>
</feature>
<name>A0A1E1LMB9_9HELO</name>
<feature type="compositionally biased region" description="Polar residues" evidence="5">
    <location>
        <begin position="626"/>
        <end position="635"/>
    </location>
</feature>
<evidence type="ECO:0000256" key="3">
    <source>
        <dbReference type="ARBA" id="ARBA00023242"/>
    </source>
</evidence>
<evidence type="ECO:0000313" key="8">
    <source>
        <dbReference type="Proteomes" id="UP000178912"/>
    </source>
</evidence>
<feature type="compositionally biased region" description="Low complexity" evidence="5">
    <location>
        <begin position="436"/>
        <end position="451"/>
    </location>
</feature>
<keyword evidence="2" id="KW-0227">DNA damage</keyword>
<evidence type="ECO:0000256" key="1">
    <source>
        <dbReference type="ARBA" id="ARBA00004123"/>
    </source>
</evidence>
<feature type="region of interest" description="Disordered" evidence="5">
    <location>
        <begin position="280"/>
        <end position="382"/>
    </location>
</feature>
<feature type="region of interest" description="Disordered" evidence="5">
    <location>
        <begin position="533"/>
        <end position="555"/>
    </location>
</feature>
<reference evidence="8" key="1">
    <citation type="submission" date="2016-03" db="EMBL/GenBank/DDBJ databases">
        <authorList>
            <person name="Guldener U."/>
        </authorList>
    </citation>
    <scope>NUCLEOTIDE SEQUENCE [LARGE SCALE GENOMIC DNA]</scope>
    <source>
        <strain evidence="8">04CH-RAC-A.6.1</strain>
    </source>
</reference>
<feature type="region of interest" description="Disordered" evidence="5">
    <location>
        <begin position="92"/>
        <end position="130"/>
    </location>
</feature>
<evidence type="ECO:0000313" key="7">
    <source>
        <dbReference type="EMBL" id="CZT11625.1"/>
    </source>
</evidence>
<dbReference type="Proteomes" id="UP000178912">
    <property type="component" value="Unassembled WGS sequence"/>
</dbReference>
<feature type="compositionally biased region" description="Polar residues" evidence="5">
    <location>
        <begin position="536"/>
        <end position="555"/>
    </location>
</feature>
<dbReference type="OrthoDB" id="5801062at2759"/>
<dbReference type="Pfam" id="PF08573">
    <property type="entry name" value="SAE2"/>
    <property type="match status" value="1"/>
</dbReference>
<comment type="subcellular location">
    <subcellularLocation>
        <location evidence="1">Nucleus</location>
    </subcellularLocation>
</comment>
<gene>
    <name evidence="7" type="ORF">RAG0_15698</name>
</gene>
<keyword evidence="4" id="KW-0175">Coiled coil</keyword>
<dbReference type="AlphaFoldDB" id="A0A1E1LMB9"/>
<sequence>MESWKQGRGELFDHLKNVYDQIGENIASELNNDKYTRISTEDLRILRETSANVQRIAESHGRMTDELEVCREAVKKVEELERENKRLAQELQKKLKEESTPTPISKPTSRVQDAIRRDRTPGSSEPPSSIALIEPGETKQVMQKKYEELVKKYNKTCQKFDAMKGAKEQAETLAKEAGDKCQGWKDWGNGMEEKIEKRDEKIRKLKEDIIALKSKIAGQSDTAAAQSISIPQTENVEVSPSLKPIASEVKVAEVQVPASSPPKVARPKVLDEISKAFASTHSRVLEPHDHLDETQMELPVLPDEDHVGDTSFEPLEAHHTSSTEGDPDPVLPQSSARGEAETEPGIEHEEHSSPAVFISSRSVKKRRSRGQNTDETPGPKVKIEVVELSSPHTPVLGNYVNVAESMDLDDIGEKVSTPRKAQSAILVSQHMSRLMANSQNSSQSCSHSQAQGDTSTATVHTPVLSEKSVLQPRSVNAKILPRTSDDSGRASKKRKVASDRAVSGVTEDGEANPTSEDLQRQKIIKDDRLIDLLSKPSPNRQVLSPPKSRSTVRPSTSILSALQKSASKRSSASTSALAHELLGITPRKQMKLAKPSVETHKPSREISPISRPSPYRASREPAETTAPKQATTSLLKASRPISGQVPGSSAESFKPSSGLSSTSSKARSIPDEGVSSRGESPVPGTQLPARRDLASAFISRTTTEVAKSSPRTPTLSRPSRPVASKKKLIQTEADYEMDPDQEPVRARPLSKLSLSDFKVNKAYNNGTDYAYNEVLRGKEARACVEGCVRPCCGPKFRVLAKSELDIRPSTLSQEGRDDSLLRDYLGIDADRIKNMSVAEREEILIQAKTREIANKTGKHRQAYVRGASPTGFWRTDFATTQEEKEDREKERENDRLEVEHRWREAMRGGGAYIFRDE</sequence>
<dbReference type="GO" id="GO:0005634">
    <property type="term" value="C:nucleus"/>
    <property type="evidence" value="ECO:0007669"/>
    <property type="project" value="UniProtKB-SubCell"/>
</dbReference>
<protein>
    <recommendedName>
        <fullName evidence="6">DNA endonuclease activator Ctp1 C-terminal domain-containing protein</fullName>
    </recommendedName>
</protein>